<dbReference type="AlphaFoldDB" id="D4Z1A4"/>
<dbReference type="NCBIfam" id="TIGR02595">
    <property type="entry name" value="PEP_CTERM"/>
    <property type="match status" value="1"/>
</dbReference>
<evidence type="ECO:0000256" key="1">
    <source>
        <dbReference type="SAM" id="MobiDB-lite"/>
    </source>
</evidence>
<evidence type="ECO:0000259" key="3">
    <source>
        <dbReference type="Pfam" id="PF07589"/>
    </source>
</evidence>
<dbReference type="KEGG" id="sjp:SJA_C1-15520"/>
<evidence type="ECO:0000313" key="5">
    <source>
        <dbReference type="Proteomes" id="UP000007753"/>
    </source>
</evidence>
<keyword evidence="2" id="KW-0812">Transmembrane</keyword>
<dbReference type="eggNOG" id="ENOG50302VF">
    <property type="taxonomic scope" value="Bacteria"/>
</dbReference>
<accession>D4Z1A4</accession>
<gene>
    <name evidence="4" type="ordered locus">SJA_C1-15520</name>
</gene>
<dbReference type="STRING" id="452662.SJA_C1-15520"/>
<dbReference type="Pfam" id="PF07589">
    <property type="entry name" value="PEP-CTERM"/>
    <property type="match status" value="1"/>
</dbReference>
<reference evidence="4 5" key="1">
    <citation type="journal article" date="2010" name="J. Bacteriol.">
        <title>Complete genome sequence of the representative gamma-hexachlorocyclohexane-degrading bacterium Sphingobium japonicum UT26.</title>
        <authorList>
            <person name="Nagata Y."/>
            <person name="Ohtsubo Y."/>
            <person name="Endo R."/>
            <person name="Ichikawa N."/>
            <person name="Ankai A."/>
            <person name="Oguchi A."/>
            <person name="Fukui S."/>
            <person name="Fujita N."/>
            <person name="Tsuda M."/>
        </authorList>
    </citation>
    <scope>NUCLEOTIDE SEQUENCE [LARGE SCALE GENOMIC DNA]</scope>
    <source>
        <strain evidence="5">DSM 16413 / CCM 7287 / MTCC 6362 / UT26 / NBRC 101211 / UT26S</strain>
    </source>
</reference>
<dbReference type="InterPro" id="IPR013424">
    <property type="entry name" value="Ice-binding_C"/>
</dbReference>
<keyword evidence="2" id="KW-0472">Membrane</keyword>
<proteinExistence type="predicted"/>
<feature type="domain" description="Ice-binding protein C-terminal" evidence="3">
    <location>
        <begin position="72"/>
        <end position="98"/>
    </location>
</feature>
<organism evidence="4 5">
    <name type="scientific">Sphingobium indicum (strain DSM 16413 / CCM 7287 / MTCC 6362 / UT26 / NBRC 101211 / UT26S)</name>
    <name type="common">Sphingobium japonicum</name>
    <dbReference type="NCBI Taxonomy" id="452662"/>
    <lineage>
        <taxon>Bacteria</taxon>
        <taxon>Pseudomonadati</taxon>
        <taxon>Pseudomonadota</taxon>
        <taxon>Alphaproteobacteria</taxon>
        <taxon>Sphingomonadales</taxon>
        <taxon>Sphingomonadaceae</taxon>
        <taxon>Sphingobium</taxon>
    </lineage>
</organism>
<dbReference type="HOGENOM" id="CLU_180094_0_0_5"/>
<sequence>MAELARRLHLFPHLTQINSGVKTMNVNKLFLAAGVAALMGAAAPAEATWCWGKKCGGSSSSGGSSSGGTPTPVPEPEQMALFGLGAAVLGARVFVARRKRK</sequence>
<protein>
    <recommendedName>
        <fullName evidence="3">Ice-binding protein C-terminal domain-containing protein</fullName>
    </recommendedName>
</protein>
<evidence type="ECO:0000256" key="2">
    <source>
        <dbReference type="SAM" id="Phobius"/>
    </source>
</evidence>
<dbReference type="Proteomes" id="UP000007753">
    <property type="component" value="Chromosome 1"/>
</dbReference>
<dbReference type="EMBL" id="AP010803">
    <property type="protein sequence ID" value="BAI96386.1"/>
    <property type="molecule type" value="Genomic_DNA"/>
</dbReference>
<feature type="region of interest" description="Disordered" evidence="1">
    <location>
        <begin position="56"/>
        <end position="76"/>
    </location>
</feature>
<feature type="transmembrane region" description="Helical" evidence="2">
    <location>
        <begin position="79"/>
        <end position="95"/>
    </location>
</feature>
<name>D4Z1A4_SPHIU</name>
<keyword evidence="2" id="KW-1133">Transmembrane helix</keyword>
<keyword evidence="5" id="KW-1185">Reference proteome</keyword>
<evidence type="ECO:0000313" key="4">
    <source>
        <dbReference type="EMBL" id="BAI96386.1"/>
    </source>
</evidence>